<sequence>MVVYGGGERKGSRRRWVTVYGGDGSWCTGRVGEVYGGGGYGDWRDDVKEEEEDLREGKCTDRVAEVARYGFTAVERPEGFLVLAIASLGKHVTEFNQTPEAETRFQRMVLKPAF</sequence>
<proteinExistence type="predicted"/>
<dbReference type="EMBL" id="CM037158">
    <property type="protein sequence ID" value="KAH7852302.1"/>
    <property type="molecule type" value="Genomic_DNA"/>
</dbReference>
<reference evidence="1 2" key="1">
    <citation type="journal article" date="2021" name="Hortic Res">
        <title>High-quality reference genome and annotation aids understanding of berry development for evergreen blueberry (Vaccinium darrowii).</title>
        <authorList>
            <person name="Yu J."/>
            <person name="Hulse-Kemp A.M."/>
            <person name="Babiker E."/>
            <person name="Staton M."/>
        </authorList>
    </citation>
    <scope>NUCLEOTIDE SEQUENCE [LARGE SCALE GENOMIC DNA]</scope>
    <source>
        <strain evidence="2">cv. NJ 8807/NJ 8810</strain>
        <tissue evidence="1">Young leaf</tissue>
    </source>
</reference>
<comment type="caution">
    <text evidence="1">The sequence shown here is derived from an EMBL/GenBank/DDBJ whole genome shotgun (WGS) entry which is preliminary data.</text>
</comment>
<evidence type="ECO:0000313" key="2">
    <source>
        <dbReference type="Proteomes" id="UP000828048"/>
    </source>
</evidence>
<organism evidence="1 2">
    <name type="scientific">Vaccinium darrowii</name>
    <dbReference type="NCBI Taxonomy" id="229202"/>
    <lineage>
        <taxon>Eukaryota</taxon>
        <taxon>Viridiplantae</taxon>
        <taxon>Streptophyta</taxon>
        <taxon>Embryophyta</taxon>
        <taxon>Tracheophyta</taxon>
        <taxon>Spermatophyta</taxon>
        <taxon>Magnoliopsida</taxon>
        <taxon>eudicotyledons</taxon>
        <taxon>Gunneridae</taxon>
        <taxon>Pentapetalae</taxon>
        <taxon>asterids</taxon>
        <taxon>Ericales</taxon>
        <taxon>Ericaceae</taxon>
        <taxon>Vaccinioideae</taxon>
        <taxon>Vaccinieae</taxon>
        <taxon>Vaccinium</taxon>
    </lineage>
</organism>
<gene>
    <name evidence="1" type="ORF">Vadar_023116</name>
</gene>
<keyword evidence="2" id="KW-1185">Reference proteome</keyword>
<protein>
    <submittedName>
        <fullName evidence="1">Uncharacterized protein</fullName>
    </submittedName>
</protein>
<dbReference type="Proteomes" id="UP000828048">
    <property type="component" value="Chromosome 8"/>
</dbReference>
<accession>A0ACB7YFY9</accession>
<name>A0ACB7YFY9_9ERIC</name>
<evidence type="ECO:0000313" key="1">
    <source>
        <dbReference type="EMBL" id="KAH7852302.1"/>
    </source>
</evidence>